<dbReference type="Proteomes" id="UP000192343">
    <property type="component" value="Unassembled WGS sequence"/>
</dbReference>
<organism evidence="7 8">
    <name type="scientific">Marispirochaeta aestuarii</name>
    <dbReference type="NCBI Taxonomy" id="1963862"/>
    <lineage>
        <taxon>Bacteria</taxon>
        <taxon>Pseudomonadati</taxon>
        <taxon>Spirochaetota</taxon>
        <taxon>Spirochaetia</taxon>
        <taxon>Spirochaetales</taxon>
        <taxon>Spirochaetaceae</taxon>
        <taxon>Marispirochaeta</taxon>
    </lineage>
</organism>
<evidence type="ECO:0000256" key="2">
    <source>
        <dbReference type="ARBA" id="ARBA00022448"/>
    </source>
</evidence>
<dbReference type="OrthoDB" id="320389at2"/>
<feature type="transmembrane region" description="Helical" evidence="3">
    <location>
        <begin position="6"/>
        <end position="24"/>
    </location>
</feature>
<dbReference type="InterPro" id="IPR058637">
    <property type="entry name" value="YknX-like_C"/>
</dbReference>
<evidence type="ECO:0000313" key="7">
    <source>
        <dbReference type="EMBL" id="ORC34151.1"/>
    </source>
</evidence>
<dbReference type="Gene3D" id="2.40.50.100">
    <property type="match status" value="1"/>
</dbReference>
<keyword evidence="3" id="KW-0472">Membrane</keyword>
<dbReference type="RefSeq" id="WP_083051676.1">
    <property type="nucleotide sequence ID" value="NZ_MWQY01000015.1"/>
</dbReference>
<accession>A0A1Y1RVS1</accession>
<evidence type="ECO:0000259" key="4">
    <source>
        <dbReference type="Pfam" id="PF25917"/>
    </source>
</evidence>
<protein>
    <submittedName>
        <fullName evidence="7">Uncharacterized protein</fullName>
    </submittedName>
</protein>
<dbReference type="NCBIfam" id="TIGR01730">
    <property type="entry name" value="RND_mfp"/>
    <property type="match status" value="1"/>
</dbReference>
<gene>
    <name evidence="7" type="ORF">B4O97_13815</name>
</gene>
<dbReference type="InterPro" id="IPR006143">
    <property type="entry name" value="RND_pump_MFP"/>
</dbReference>
<feature type="domain" description="YknX-like C-terminal permuted SH3-like" evidence="6">
    <location>
        <begin position="232"/>
        <end position="299"/>
    </location>
</feature>
<dbReference type="PANTHER" id="PTHR30469">
    <property type="entry name" value="MULTIDRUG RESISTANCE PROTEIN MDTA"/>
    <property type="match status" value="1"/>
</dbReference>
<dbReference type="GO" id="GO:1990281">
    <property type="term" value="C:efflux pump complex"/>
    <property type="evidence" value="ECO:0007669"/>
    <property type="project" value="TreeGrafter"/>
</dbReference>
<feature type="domain" description="CusB-like beta-barrel" evidence="5">
    <location>
        <begin position="153"/>
        <end position="226"/>
    </location>
</feature>
<name>A0A1Y1RVS1_9SPIO</name>
<evidence type="ECO:0000256" key="1">
    <source>
        <dbReference type="ARBA" id="ARBA00009477"/>
    </source>
</evidence>
<dbReference type="InterPro" id="IPR058792">
    <property type="entry name" value="Beta-barrel_RND_2"/>
</dbReference>
<evidence type="ECO:0000256" key="3">
    <source>
        <dbReference type="SAM" id="Phobius"/>
    </source>
</evidence>
<dbReference type="Gene3D" id="2.40.420.20">
    <property type="match status" value="1"/>
</dbReference>
<dbReference type="EMBL" id="MWQY01000015">
    <property type="protein sequence ID" value="ORC34151.1"/>
    <property type="molecule type" value="Genomic_DNA"/>
</dbReference>
<dbReference type="Pfam" id="PF25954">
    <property type="entry name" value="Beta-barrel_RND_2"/>
    <property type="match status" value="1"/>
</dbReference>
<comment type="caution">
    <text evidence="7">The sequence shown here is derived from an EMBL/GenBank/DDBJ whole genome shotgun (WGS) entry which is preliminary data.</text>
</comment>
<dbReference type="GO" id="GO:0015562">
    <property type="term" value="F:efflux transmembrane transporter activity"/>
    <property type="evidence" value="ECO:0007669"/>
    <property type="project" value="TreeGrafter"/>
</dbReference>
<dbReference type="FunFam" id="2.40.420.20:FF:000006">
    <property type="entry name" value="RND family efflux transporter MFP subunit"/>
    <property type="match status" value="1"/>
</dbReference>
<evidence type="ECO:0000313" key="8">
    <source>
        <dbReference type="Proteomes" id="UP000192343"/>
    </source>
</evidence>
<dbReference type="Pfam" id="PF25917">
    <property type="entry name" value="BSH_RND"/>
    <property type="match status" value="1"/>
</dbReference>
<keyword evidence="3" id="KW-0812">Transmembrane</keyword>
<sequence length="309" mass="32802">MKKNIGIIIVLALSITGAGLFFLIPESGKRPGPGSLRLEDQIAAVSVRTVEASEDVLEDYIRLSGDIEAESTVQVYPDVAGTLSSFLVRVGDFVREDETLARVDPSRPGASYSISPVEAPVQGTVSEILVDPGDTVSASVPILKLGNLNSLIISARVSERYVNRVKTGQTAFITTEAVPDRTFEARVSEVYPVLDPASRSMKIKLAFSDLPEGIKAGMLAEIRLVTDRIEKAVTVPSTSIITRNGETYLFVVKDSAAIRRPVTTGLAIDGKVRIIEGLAAGEAVVTSGMNMLSDGGAVQSVGNRGEKDA</sequence>
<keyword evidence="2" id="KW-0813">Transport</keyword>
<dbReference type="InterPro" id="IPR058625">
    <property type="entry name" value="MdtA-like_BSH"/>
</dbReference>
<dbReference type="Pfam" id="PF25989">
    <property type="entry name" value="YknX_C"/>
    <property type="match status" value="1"/>
</dbReference>
<evidence type="ECO:0000259" key="6">
    <source>
        <dbReference type="Pfam" id="PF25989"/>
    </source>
</evidence>
<comment type="similarity">
    <text evidence="1">Belongs to the membrane fusion protein (MFP) (TC 8.A.1) family.</text>
</comment>
<dbReference type="SUPFAM" id="SSF111369">
    <property type="entry name" value="HlyD-like secretion proteins"/>
    <property type="match status" value="1"/>
</dbReference>
<keyword evidence="3" id="KW-1133">Transmembrane helix</keyword>
<evidence type="ECO:0000259" key="5">
    <source>
        <dbReference type="Pfam" id="PF25954"/>
    </source>
</evidence>
<feature type="domain" description="Multidrug resistance protein MdtA-like barrel-sandwich hybrid" evidence="4">
    <location>
        <begin position="72"/>
        <end position="139"/>
    </location>
</feature>
<dbReference type="Gene3D" id="2.40.30.170">
    <property type="match status" value="1"/>
</dbReference>
<dbReference type="STRING" id="1963862.B4O97_13815"/>
<proteinExistence type="inferred from homology"/>
<reference evidence="7 8" key="1">
    <citation type="submission" date="2017-03" db="EMBL/GenBank/DDBJ databases">
        <title>Draft Genome sequence of Marispirochaeta sp. strain JC444.</title>
        <authorList>
            <person name="Shivani Y."/>
            <person name="Subhash Y."/>
            <person name="Sasikala C."/>
            <person name="Ramana C."/>
        </authorList>
    </citation>
    <scope>NUCLEOTIDE SEQUENCE [LARGE SCALE GENOMIC DNA]</scope>
    <source>
        <strain evidence="7 8">JC444</strain>
    </source>
</reference>
<dbReference type="AlphaFoldDB" id="A0A1Y1RVS1"/>
<keyword evidence="8" id="KW-1185">Reference proteome</keyword>